<keyword evidence="3" id="KW-1185">Reference proteome</keyword>
<sequence>MLQRCFAQEGKRPGYFQILGRLPFRPNALEGIPGALSHGTLQETVLRRFFFVGITHLAKRGKAHSLEPSSDRESSVEGQPNERAHLAWALCSSMSTDSRRLCVG</sequence>
<organism evidence="2 3">
    <name type="scientific">Sphagnum jensenii</name>
    <dbReference type="NCBI Taxonomy" id="128206"/>
    <lineage>
        <taxon>Eukaryota</taxon>
        <taxon>Viridiplantae</taxon>
        <taxon>Streptophyta</taxon>
        <taxon>Embryophyta</taxon>
        <taxon>Bryophyta</taxon>
        <taxon>Sphagnophytina</taxon>
        <taxon>Sphagnopsida</taxon>
        <taxon>Sphagnales</taxon>
        <taxon>Sphagnaceae</taxon>
        <taxon>Sphagnum</taxon>
    </lineage>
</organism>
<evidence type="ECO:0000313" key="2">
    <source>
        <dbReference type="EMBL" id="CAK9256067.1"/>
    </source>
</evidence>
<feature type="compositionally biased region" description="Basic and acidic residues" evidence="1">
    <location>
        <begin position="69"/>
        <end position="80"/>
    </location>
</feature>
<evidence type="ECO:0000313" key="3">
    <source>
        <dbReference type="Proteomes" id="UP001497444"/>
    </source>
</evidence>
<evidence type="ECO:0000256" key="1">
    <source>
        <dbReference type="SAM" id="MobiDB-lite"/>
    </source>
</evidence>
<gene>
    <name evidence="2" type="ORF">CSSPJE1EN1_LOCUS1545</name>
</gene>
<name>A0ABP0VPG9_9BRYO</name>
<accession>A0ABP0VPG9</accession>
<dbReference type="Proteomes" id="UP001497444">
    <property type="component" value="Chromosome 1"/>
</dbReference>
<dbReference type="EMBL" id="OZ020096">
    <property type="protein sequence ID" value="CAK9256067.1"/>
    <property type="molecule type" value="Genomic_DNA"/>
</dbReference>
<protein>
    <submittedName>
        <fullName evidence="2">Uncharacterized protein</fullName>
    </submittedName>
</protein>
<reference evidence="2 3" key="1">
    <citation type="submission" date="2024-02" db="EMBL/GenBank/DDBJ databases">
        <authorList>
            <consortium name="ELIXIR-Norway"/>
            <consortium name="Elixir Norway"/>
        </authorList>
    </citation>
    <scope>NUCLEOTIDE SEQUENCE [LARGE SCALE GENOMIC DNA]</scope>
</reference>
<feature type="region of interest" description="Disordered" evidence="1">
    <location>
        <begin position="61"/>
        <end position="80"/>
    </location>
</feature>
<proteinExistence type="predicted"/>